<keyword evidence="13" id="KW-0464">Manganese</keyword>
<evidence type="ECO:0000256" key="1">
    <source>
        <dbReference type="ARBA" id="ARBA00000077"/>
    </source>
</evidence>
<dbReference type="InterPro" id="IPR017290">
    <property type="entry name" value="RNase_H_bac"/>
</dbReference>
<evidence type="ECO:0000256" key="8">
    <source>
        <dbReference type="ARBA" id="ARBA00022723"/>
    </source>
</evidence>
<dbReference type="RefSeq" id="WP_089759109.1">
    <property type="nucleotide sequence ID" value="NZ_BKAT01000002.1"/>
</dbReference>
<dbReference type="PROSITE" id="PS50879">
    <property type="entry name" value="RNASE_H_1"/>
    <property type="match status" value="1"/>
</dbReference>
<keyword evidence="8 12" id="KW-0479">Metal-binding</keyword>
<evidence type="ECO:0000259" key="14">
    <source>
        <dbReference type="PROSITE" id="PS50879"/>
    </source>
</evidence>
<dbReference type="InterPro" id="IPR050092">
    <property type="entry name" value="RNase_H"/>
</dbReference>
<evidence type="ECO:0000256" key="5">
    <source>
        <dbReference type="ARBA" id="ARBA00012180"/>
    </source>
</evidence>
<feature type="binding site" evidence="13">
    <location>
        <position position="78"/>
    </location>
    <ligand>
        <name>Mg(2+)</name>
        <dbReference type="ChEBI" id="CHEBI:18420"/>
        <label>1</label>
    </ligand>
</feature>
<dbReference type="InterPro" id="IPR012337">
    <property type="entry name" value="RNaseH-like_sf"/>
</dbReference>
<proteinExistence type="inferred from homology"/>
<comment type="cofactor">
    <cofactor evidence="2">
        <name>Mg(2+)</name>
        <dbReference type="ChEBI" id="CHEBI:18420"/>
    </cofactor>
</comment>
<dbReference type="OrthoDB" id="9811552at2"/>
<keyword evidence="10 12" id="KW-0378">Hydrolase</keyword>
<feature type="binding site" evidence="13">
    <location>
        <position position="116"/>
    </location>
    <ligand>
        <name>Mg(2+)</name>
        <dbReference type="ChEBI" id="CHEBI:18420"/>
        <label>2</label>
    </ligand>
</feature>
<dbReference type="Proteomes" id="UP000199656">
    <property type="component" value="Unassembled WGS sequence"/>
</dbReference>
<feature type="domain" description="RNase H type-1" evidence="14">
    <location>
        <begin position="69"/>
        <end position="204"/>
    </location>
</feature>
<comment type="subcellular location">
    <subcellularLocation>
        <location evidence="12">Cytoplasm</location>
    </subcellularLocation>
</comment>
<keyword evidence="11 12" id="KW-0460">Magnesium</keyword>
<dbReference type="GO" id="GO:0004523">
    <property type="term" value="F:RNA-DNA hybrid ribonuclease activity"/>
    <property type="evidence" value="ECO:0007669"/>
    <property type="project" value="UniProtKB-UniRule"/>
</dbReference>
<evidence type="ECO:0000313" key="15">
    <source>
        <dbReference type="EMBL" id="SEA13505.1"/>
    </source>
</evidence>
<dbReference type="PANTHER" id="PTHR10642:SF26">
    <property type="entry name" value="RIBONUCLEASE H1"/>
    <property type="match status" value="1"/>
</dbReference>
<dbReference type="PIRSF" id="PIRSF037839">
    <property type="entry name" value="Ribonuclease_H"/>
    <property type="match status" value="1"/>
</dbReference>
<dbReference type="SUPFAM" id="SSF53098">
    <property type="entry name" value="Ribonuclease H-like"/>
    <property type="match status" value="1"/>
</dbReference>
<keyword evidence="16" id="KW-1185">Reference proteome</keyword>
<evidence type="ECO:0000256" key="2">
    <source>
        <dbReference type="ARBA" id="ARBA00001946"/>
    </source>
</evidence>
<dbReference type="Gene3D" id="3.40.970.10">
    <property type="entry name" value="Ribonuclease H1, N-terminal domain"/>
    <property type="match status" value="1"/>
</dbReference>
<comment type="similarity">
    <text evidence="4 12">Belongs to the RNase H family.</text>
</comment>
<reference evidence="16" key="1">
    <citation type="submission" date="2016-10" db="EMBL/GenBank/DDBJ databases">
        <authorList>
            <person name="Varghese N."/>
            <person name="Submissions S."/>
        </authorList>
    </citation>
    <scope>NUCLEOTIDE SEQUENCE [LARGE SCALE GENOMIC DNA]</scope>
    <source>
        <strain evidence="16">DSM 23920</strain>
    </source>
</reference>
<evidence type="ECO:0000256" key="12">
    <source>
        <dbReference type="PIRNR" id="PIRNR037839"/>
    </source>
</evidence>
<dbReference type="InterPro" id="IPR037056">
    <property type="entry name" value="RNase_H1_N_sf"/>
</dbReference>
<protein>
    <recommendedName>
        <fullName evidence="6 12">Ribonuclease H</fullName>
        <ecNumber evidence="5 12">3.1.26.4</ecNumber>
    </recommendedName>
</protein>
<evidence type="ECO:0000256" key="6">
    <source>
        <dbReference type="ARBA" id="ARBA00017721"/>
    </source>
</evidence>
<dbReference type="EMBL" id="FNRL01000003">
    <property type="protein sequence ID" value="SEA13505.1"/>
    <property type="molecule type" value="Genomic_DNA"/>
</dbReference>
<comment type="cofactor">
    <cofactor evidence="13">
        <name>Mn(2+)</name>
        <dbReference type="ChEBI" id="CHEBI:29035"/>
    </cofactor>
    <cofactor evidence="13">
        <name>Mg(2+)</name>
        <dbReference type="ChEBI" id="CHEBI:18420"/>
    </cofactor>
    <text evidence="13">Binds 2 metal ions per subunit. Manganese or magnesium.</text>
</comment>
<comment type="function">
    <text evidence="3 12">Endonuclease that specifically degrades the RNA of RNA-DNA hybrids.</text>
</comment>
<keyword evidence="7 12" id="KW-0540">Nuclease</keyword>
<dbReference type="InterPro" id="IPR002156">
    <property type="entry name" value="RNaseH_domain"/>
</dbReference>
<dbReference type="GO" id="GO:0043137">
    <property type="term" value="P:DNA replication, removal of RNA primer"/>
    <property type="evidence" value="ECO:0007669"/>
    <property type="project" value="TreeGrafter"/>
</dbReference>
<evidence type="ECO:0000256" key="4">
    <source>
        <dbReference type="ARBA" id="ARBA00005300"/>
    </source>
</evidence>
<keyword evidence="12" id="KW-0963">Cytoplasm</keyword>
<keyword evidence="9 12" id="KW-0255">Endonuclease</keyword>
<evidence type="ECO:0000256" key="10">
    <source>
        <dbReference type="ARBA" id="ARBA00022801"/>
    </source>
</evidence>
<dbReference type="FunFam" id="3.40.970.10:FF:000002">
    <property type="entry name" value="Ribonuclease H"/>
    <property type="match status" value="1"/>
</dbReference>
<evidence type="ECO:0000256" key="9">
    <source>
        <dbReference type="ARBA" id="ARBA00022759"/>
    </source>
</evidence>
<dbReference type="GO" id="GO:0046872">
    <property type="term" value="F:metal ion binding"/>
    <property type="evidence" value="ECO:0007669"/>
    <property type="project" value="UniProtKB-KW"/>
</dbReference>
<dbReference type="PANTHER" id="PTHR10642">
    <property type="entry name" value="RIBONUCLEASE H1"/>
    <property type="match status" value="1"/>
</dbReference>
<accession>A0A1H3YPP8</accession>
<evidence type="ECO:0000256" key="3">
    <source>
        <dbReference type="ARBA" id="ARBA00004065"/>
    </source>
</evidence>
<dbReference type="Pfam" id="PF13456">
    <property type="entry name" value="RVT_3"/>
    <property type="match status" value="1"/>
</dbReference>
<dbReference type="GO" id="GO:0003676">
    <property type="term" value="F:nucleic acid binding"/>
    <property type="evidence" value="ECO:0007669"/>
    <property type="project" value="UniProtKB-UniRule"/>
</dbReference>
<dbReference type="InterPro" id="IPR009027">
    <property type="entry name" value="Ribosomal_bL9/RNase_H1_N"/>
</dbReference>
<feature type="binding site" evidence="13">
    <location>
        <position position="140"/>
    </location>
    <ligand>
        <name>Mg(2+)</name>
        <dbReference type="ChEBI" id="CHEBI:18420"/>
        <label>2</label>
    </ligand>
</feature>
<dbReference type="GO" id="GO:0005737">
    <property type="term" value="C:cytoplasm"/>
    <property type="evidence" value="ECO:0007669"/>
    <property type="project" value="UniProtKB-SubCell"/>
</dbReference>
<dbReference type="STRING" id="408074.SAMN05660909_00896"/>
<gene>
    <name evidence="15" type="ORF">SAMN05660909_00896</name>
</gene>
<evidence type="ECO:0000313" key="16">
    <source>
        <dbReference type="Proteomes" id="UP000199656"/>
    </source>
</evidence>
<dbReference type="SUPFAM" id="SSF55658">
    <property type="entry name" value="L9 N-domain-like"/>
    <property type="match status" value="1"/>
</dbReference>
<evidence type="ECO:0000256" key="11">
    <source>
        <dbReference type="ARBA" id="ARBA00022842"/>
    </source>
</evidence>
<dbReference type="AlphaFoldDB" id="A0A1H3YPP8"/>
<name>A0A1H3YPP8_9BACT</name>
<dbReference type="EC" id="3.1.26.4" evidence="5 12"/>
<dbReference type="InterPro" id="IPR036397">
    <property type="entry name" value="RNaseH_sf"/>
</dbReference>
<dbReference type="Pfam" id="PF01693">
    <property type="entry name" value="Cauli_VI"/>
    <property type="match status" value="1"/>
</dbReference>
<dbReference type="Gene3D" id="3.30.420.10">
    <property type="entry name" value="Ribonuclease H-like superfamily/Ribonuclease H"/>
    <property type="match status" value="1"/>
</dbReference>
<evidence type="ECO:0000256" key="13">
    <source>
        <dbReference type="PIRSR" id="PIRSR037839-1"/>
    </source>
</evidence>
<comment type="catalytic activity">
    <reaction evidence="1 12">
        <text>Endonucleolytic cleavage to 5'-phosphomonoester.</text>
        <dbReference type="EC" id="3.1.26.4"/>
    </reaction>
</comment>
<sequence>MSKQKFYVVWKGRQTGIFNNWEECKAQIDGFPGAVYKSFPTLNLAREAFAAGPSVNHENRNNPTTPTSSFIRESIAVDAAWNTVTKDMEFQAIDNQTNEVIFRRGPYKNATGNIGEYLAIILALEYCRKNNLPQLPIYSDSLTAIKWVKDKEPNTSLPATEENKPILLLLQKATDMLKENEYPNPILKWETKEWGENPADFGRK</sequence>
<organism evidence="15 16">
    <name type="scientific">Chitinophaga terrae</name>
    <name type="common">ex Kim and Jung 2007</name>
    <dbReference type="NCBI Taxonomy" id="408074"/>
    <lineage>
        <taxon>Bacteria</taxon>
        <taxon>Pseudomonadati</taxon>
        <taxon>Bacteroidota</taxon>
        <taxon>Chitinophagia</taxon>
        <taxon>Chitinophagales</taxon>
        <taxon>Chitinophagaceae</taxon>
        <taxon>Chitinophaga</taxon>
    </lineage>
</organism>
<feature type="binding site" evidence="13">
    <location>
        <position position="200"/>
    </location>
    <ligand>
        <name>Mg(2+)</name>
        <dbReference type="ChEBI" id="CHEBI:18420"/>
        <label>1</label>
    </ligand>
</feature>
<evidence type="ECO:0000256" key="7">
    <source>
        <dbReference type="ARBA" id="ARBA00022722"/>
    </source>
</evidence>
<dbReference type="InterPro" id="IPR011320">
    <property type="entry name" value="RNase_H1_N"/>
</dbReference>